<keyword evidence="5 7" id="KW-1133">Transmembrane helix</keyword>
<feature type="transmembrane region" description="Helical" evidence="7">
    <location>
        <begin position="75"/>
        <end position="95"/>
    </location>
</feature>
<dbReference type="Proteomes" id="UP000324065">
    <property type="component" value="Unassembled WGS sequence"/>
</dbReference>
<dbReference type="InterPro" id="IPR036388">
    <property type="entry name" value="WH-like_DNA-bd_sf"/>
</dbReference>
<feature type="transmembrane region" description="Helical" evidence="7">
    <location>
        <begin position="215"/>
        <end position="235"/>
    </location>
</feature>
<evidence type="ECO:0000256" key="2">
    <source>
        <dbReference type="ARBA" id="ARBA00022475"/>
    </source>
</evidence>
<protein>
    <recommendedName>
        <fullName evidence="7">UPF0761 membrane protein F1188_10585</fullName>
    </recommendedName>
</protein>
<evidence type="ECO:0000256" key="8">
    <source>
        <dbReference type="SAM" id="MobiDB-lite"/>
    </source>
</evidence>
<dbReference type="PANTHER" id="PTHR30213">
    <property type="entry name" value="INNER MEMBRANE PROTEIN YHJD"/>
    <property type="match status" value="1"/>
</dbReference>
<feature type="transmembrane region" description="Helical" evidence="7">
    <location>
        <begin position="172"/>
        <end position="195"/>
    </location>
</feature>
<keyword evidence="6 7" id="KW-0472">Membrane</keyword>
<dbReference type="EMBL" id="VWPJ01000008">
    <property type="protein sequence ID" value="KAA5605668.1"/>
    <property type="molecule type" value="Genomic_DNA"/>
</dbReference>
<organism evidence="9 10">
    <name type="scientific">Roseospira marina</name>
    <dbReference type="NCBI Taxonomy" id="140057"/>
    <lineage>
        <taxon>Bacteria</taxon>
        <taxon>Pseudomonadati</taxon>
        <taxon>Pseudomonadota</taxon>
        <taxon>Alphaproteobacteria</taxon>
        <taxon>Rhodospirillales</taxon>
        <taxon>Rhodospirillaceae</taxon>
        <taxon>Roseospira</taxon>
    </lineage>
</organism>
<dbReference type="OrthoDB" id="8477159at2"/>
<evidence type="ECO:0000256" key="1">
    <source>
        <dbReference type="ARBA" id="ARBA00004651"/>
    </source>
</evidence>
<comment type="caution">
    <text evidence="9">The sequence shown here is derived from an EMBL/GenBank/DDBJ whole genome shotgun (WGS) entry which is preliminary data.</text>
</comment>
<dbReference type="NCBIfam" id="TIGR00765">
    <property type="entry name" value="yihY_not_rbn"/>
    <property type="match status" value="1"/>
</dbReference>
<feature type="compositionally biased region" description="Low complexity" evidence="8">
    <location>
        <begin position="18"/>
        <end position="41"/>
    </location>
</feature>
<feature type="region of interest" description="Disordered" evidence="8">
    <location>
        <begin position="1"/>
        <end position="41"/>
    </location>
</feature>
<dbReference type="InterPro" id="IPR023679">
    <property type="entry name" value="UPF0761_bac"/>
</dbReference>
<feature type="transmembrane region" description="Helical" evidence="7">
    <location>
        <begin position="287"/>
        <end position="308"/>
    </location>
</feature>
<dbReference type="HAMAP" id="MF_00672">
    <property type="entry name" value="UPF0761"/>
    <property type="match status" value="1"/>
</dbReference>
<dbReference type="PANTHER" id="PTHR30213:SF0">
    <property type="entry name" value="UPF0761 MEMBRANE PROTEIN YIHY"/>
    <property type="match status" value="1"/>
</dbReference>
<reference evidence="9 10" key="1">
    <citation type="submission" date="2019-09" db="EMBL/GenBank/DDBJ databases">
        <title>Genome sequence of Roseospira marina, one of the more divergent members of the non-sulfur purple photosynthetic bacterial family, the Rhodospirillaceae.</title>
        <authorList>
            <person name="Meyer T."/>
            <person name="Kyndt J."/>
        </authorList>
    </citation>
    <scope>NUCLEOTIDE SEQUENCE [LARGE SCALE GENOMIC DNA]</scope>
    <source>
        <strain evidence="9 10">DSM 15113</strain>
    </source>
</reference>
<evidence type="ECO:0000256" key="6">
    <source>
        <dbReference type="ARBA" id="ARBA00023136"/>
    </source>
</evidence>
<dbReference type="InterPro" id="IPR017039">
    <property type="entry name" value="Virul_fac_BrkB"/>
</dbReference>
<proteinExistence type="inferred from homology"/>
<keyword evidence="3" id="KW-0997">Cell inner membrane</keyword>
<gene>
    <name evidence="9" type="ORF">F1188_10585</name>
</gene>
<comment type="subcellular location">
    <subcellularLocation>
        <location evidence="1 7">Cell membrane</location>
        <topology evidence="1 7">Multi-pass membrane protein</topology>
    </subcellularLocation>
</comment>
<feature type="transmembrane region" description="Helical" evidence="7">
    <location>
        <begin position="247"/>
        <end position="267"/>
    </location>
</feature>
<name>A0A5M6IDH9_9PROT</name>
<evidence type="ECO:0000256" key="4">
    <source>
        <dbReference type="ARBA" id="ARBA00022692"/>
    </source>
</evidence>
<evidence type="ECO:0000256" key="3">
    <source>
        <dbReference type="ARBA" id="ARBA00022519"/>
    </source>
</evidence>
<evidence type="ECO:0000313" key="9">
    <source>
        <dbReference type="EMBL" id="KAA5605668.1"/>
    </source>
</evidence>
<accession>A0A5M6IDH9</accession>
<dbReference type="AlphaFoldDB" id="A0A5M6IDH9"/>
<sequence length="459" mass="49032">MTTATANPRDTDRDTDTDAAPANHDAAPASPADSGSTAPAPSRTESLELLARLILNRVNETQTVRMAASLSYTSLLAMVPMLAIGLAMLAAFPVFEEVRGTIMTSLFEVLFPYADATVRSKVQEFVQAAGGLTAFGVVGIGVTAVMLLVTIETALNGIFGVRSTRSLIGRFLMYWAVVTLGPMLLGASFSLSGYLYALQDMTTGGPMLLTGLGGLIARLVPWVLTAAAFTLLYLIVPHRPIHMRDALAGGLVAAALVAALRFGFLIYVTNAEAYRTLYGTLAVIPVFLVWMYLSWLVVLAGAVFTAVLPAWRMRRLEGPDPRRQDLNAALRVLSGLQNEATRPDGSAGATRQQLLRDTELPEERLRRILSELAEAGIIARSEGGRWLLARDLDAVTLDDLLGRLSLRMPDTGPLSGGPLSGAPWADTIGACLRRARTAEREALSLPLKPLLAGEAPPTP</sequence>
<evidence type="ECO:0000256" key="7">
    <source>
        <dbReference type="HAMAP-Rule" id="MF_00672"/>
    </source>
</evidence>
<dbReference type="GO" id="GO:0005886">
    <property type="term" value="C:plasma membrane"/>
    <property type="evidence" value="ECO:0007669"/>
    <property type="project" value="UniProtKB-SubCell"/>
</dbReference>
<dbReference type="RefSeq" id="WP_150062379.1">
    <property type="nucleotide sequence ID" value="NZ_JACHII010000002.1"/>
</dbReference>
<evidence type="ECO:0000313" key="10">
    <source>
        <dbReference type="Proteomes" id="UP000324065"/>
    </source>
</evidence>
<dbReference type="Gene3D" id="1.10.10.10">
    <property type="entry name" value="Winged helix-like DNA-binding domain superfamily/Winged helix DNA-binding domain"/>
    <property type="match status" value="1"/>
</dbReference>
<evidence type="ECO:0000256" key="5">
    <source>
        <dbReference type="ARBA" id="ARBA00022989"/>
    </source>
</evidence>
<feature type="transmembrane region" description="Helical" evidence="7">
    <location>
        <begin position="128"/>
        <end position="151"/>
    </location>
</feature>
<keyword evidence="2 7" id="KW-1003">Cell membrane</keyword>
<keyword evidence="4 7" id="KW-0812">Transmembrane</keyword>
<keyword evidence="10" id="KW-1185">Reference proteome</keyword>
<comment type="similarity">
    <text evidence="7">Belongs to the UPF0761 family.</text>
</comment>
<dbReference type="Pfam" id="PF03631">
    <property type="entry name" value="Virul_fac_BrkB"/>
    <property type="match status" value="1"/>
</dbReference>